<sequence length="107" mass="11731">MAEEIRVVDNQEASRFEVFVDGEQAGFADYRLRADRLVLPHTEVDEAYGGRGLGGRLAAAALDAGRDAGLAVVPVCPFIAEYIRRHPEYLDLVADDYREAVARPPGD</sequence>
<dbReference type="GO" id="GO:0016747">
    <property type="term" value="F:acyltransferase activity, transferring groups other than amino-acyl groups"/>
    <property type="evidence" value="ECO:0007669"/>
    <property type="project" value="InterPro"/>
</dbReference>
<proteinExistence type="predicted"/>
<dbReference type="AlphaFoldDB" id="A0A2W2FLL8"/>
<reference evidence="3 4" key="1">
    <citation type="submission" date="2018-01" db="EMBL/GenBank/DDBJ databases">
        <title>Draft genome sequence of Sphaerisporangium sp. 7K107.</title>
        <authorList>
            <person name="Sahin N."/>
            <person name="Saygin H."/>
            <person name="Ay H."/>
        </authorList>
    </citation>
    <scope>NUCLEOTIDE SEQUENCE [LARGE SCALE GENOMIC DNA]</scope>
    <source>
        <strain evidence="3 4">7K107</strain>
    </source>
</reference>
<gene>
    <name evidence="3" type="ORF">C1I98_30825</name>
</gene>
<dbReference type="PANTHER" id="PTHR31435">
    <property type="entry name" value="PROTEIN NATD1"/>
    <property type="match status" value="1"/>
</dbReference>
<evidence type="ECO:0000259" key="1">
    <source>
        <dbReference type="PROSITE" id="PS51186"/>
    </source>
</evidence>
<dbReference type="SUPFAM" id="SSF55729">
    <property type="entry name" value="Acyl-CoA N-acyltransferases (Nat)"/>
    <property type="match status" value="1"/>
</dbReference>
<organism evidence="3 4">
    <name type="scientific">Spongiactinospora gelatinilytica</name>
    <dbReference type="NCBI Taxonomy" id="2666298"/>
    <lineage>
        <taxon>Bacteria</taxon>
        <taxon>Bacillati</taxon>
        <taxon>Actinomycetota</taxon>
        <taxon>Actinomycetes</taxon>
        <taxon>Streptosporangiales</taxon>
        <taxon>Streptosporangiaceae</taxon>
        <taxon>Spongiactinospora</taxon>
    </lineage>
</organism>
<feature type="domain" description="N-acetyltransferase" evidence="2">
    <location>
        <begin position="8"/>
        <end position="94"/>
    </location>
</feature>
<dbReference type="PROSITE" id="PS51729">
    <property type="entry name" value="GNAT_YJDJ"/>
    <property type="match status" value="1"/>
</dbReference>
<evidence type="ECO:0000313" key="4">
    <source>
        <dbReference type="Proteomes" id="UP000248544"/>
    </source>
</evidence>
<dbReference type="EMBL" id="POUA01000342">
    <property type="protein sequence ID" value="PZG30859.1"/>
    <property type="molecule type" value="Genomic_DNA"/>
</dbReference>
<dbReference type="Proteomes" id="UP000248544">
    <property type="component" value="Unassembled WGS sequence"/>
</dbReference>
<dbReference type="InterPro" id="IPR031165">
    <property type="entry name" value="GNAT_YJDJ"/>
</dbReference>
<dbReference type="InterPro" id="IPR000182">
    <property type="entry name" value="GNAT_dom"/>
</dbReference>
<accession>A0A2W2FLL8</accession>
<dbReference type="RefSeq" id="WP_111170902.1">
    <property type="nucleotide sequence ID" value="NZ_POUA01000342.1"/>
</dbReference>
<evidence type="ECO:0000313" key="3">
    <source>
        <dbReference type="EMBL" id="PZG30859.1"/>
    </source>
</evidence>
<evidence type="ECO:0000259" key="2">
    <source>
        <dbReference type="PROSITE" id="PS51729"/>
    </source>
</evidence>
<dbReference type="Pfam" id="PF14542">
    <property type="entry name" value="Acetyltransf_CG"/>
    <property type="match status" value="1"/>
</dbReference>
<dbReference type="InterPro" id="IPR045057">
    <property type="entry name" value="Gcn5-rel_NAT"/>
</dbReference>
<dbReference type="PANTHER" id="PTHR31435:SF10">
    <property type="entry name" value="BSR4717 PROTEIN"/>
    <property type="match status" value="1"/>
</dbReference>
<feature type="domain" description="N-acetyltransferase" evidence="1">
    <location>
        <begin position="1"/>
        <end position="104"/>
    </location>
</feature>
<name>A0A2W2FLL8_9ACTN</name>
<dbReference type="PROSITE" id="PS51186">
    <property type="entry name" value="GNAT"/>
    <property type="match status" value="1"/>
</dbReference>
<keyword evidence="4" id="KW-1185">Reference proteome</keyword>
<keyword evidence="3" id="KW-0808">Transferase</keyword>
<protein>
    <submittedName>
        <fullName evidence="3">GNAT family N-acetyltransferase</fullName>
    </submittedName>
</protein>
<comment type="caution">
    <text evidence="3">The sequence shown here is derived from an EMBL/GenBank/DDBJ whole genome shotgun (WGS) entry which is preliminary data.</text>
</comment>
<dbReference type="Gene3D" id="3.40.630.30">
    <property type="match status" value="1"/>
</dbReference>
<dbReference type="InterPro" id="IPR016181">
    <property type="entry name" value="Acyl_CoA_acyltransferase"/>
</dbReference>